<accession>A0A1W1YGP6</accession>
<sequence length="58" mass="6299">IDLLSHLYVMGIIIPRMVIQQNLFGSGLSRLGNIALCQKNIFQTGSPMGGTADIETHD</sequence>
<dbReference type="STRING" id="1121400.SAMN02746065_1011"/>
<organism evidence="1 2">
    <name type="scientific">Desulfocicer vacuolatum DSM 3385</name>
    <dbReference type="NCBI Taxonomy" id="1121400"/>
    <lineage>
        <taxon>Bacteria</taxon>
        <taxon>Pseudomonadati</taxon>
        <taxon>Thermodesulfobacteriota</taxon>
        <taxon>Desulfobacteria</taxon>
        <taxon>Desulfobacterales</taxon>
        <taxon>Desulfobacteraceae</taxon>
        <taxon>Desulfocicer</taxon>
    </lineage>
</organism>
<dbReference type="AlphaFoldDB" id="A0A1W1YGP6"/>
<proteinExistence type="predicted"/>
<feature type="non-terminal residue" evidence="1">
    <location>
        <position position="1"/>
    </location>
</feature>
<name>A0A1W1YGP6_9BACT</name>
<evidence type="ECO:0000313" key="2">
    <source>
        <dbReference type="Proteomes" id="UP000192418"/>
    </source>
</evidence>
<gene>
    <name evidence="1" type="ORF">SAMN02746065_1011</name>
</gene>
<dbReference type="Proteomes" id="UP000192418">
    <property type="component" value="Unassembled WGS sequence"/>
</dbReference>
<dbReference type="EMBL" id="FWXY01000001">
    <property type="protein sequence ID" value="SMC35367.1"/>
    <property type="molecule type" value="Genomic_DNA"/>
</dbReference>
<protein>
    <submittedName>
        <fullName evidence="1">Uncharacterized protein</fullName>
    </submittedName>
</protein>
<keyword evidence="2" id="KW-1185">Reference proteome</keyword>
<evidence type="ECO:0000313" key="1">
    <source>
        <dbReference type="EMBL" id="SMC35367.1"/>
    </source>
</evidence>
<reference evidence="1 2" key="1">
    <citation type="submission" date="2017-04" db="EMBL/GenBank/DDBJ databases">
        <authorList>
            <person name="Afonso C.L."/>
            <person name="Miller P.J."/>
            <person name="Scott M.A."/>
            <person name="Spackman E."/>
            <person name="Goraichik I."/>
            <person name="Dimitrov K.M."/>
            <person name="Suarez D.L."/>
            <person name="Swayne D.E."/>
        </authorList>
    </citation>
    <scope>NUCLEOTIDE SEQUENCE [LARGE SCALE GENOMIC DNA]</scope>
    <source>
        <strain evidence="1 2">DSM 3385</strain>
    </source>
</reference>